<protein>
    <submittedName>
        <fullName evidence="1">Uncharacterized protein</fullName>
    </submittedName>
</protein>
<dbReference type="EMBL" id="GGEC01055312">
    <property type="protein sequence ID" value="MBX35796.1"/>
    <property type="molecule type" value="Transcribed_RNA"/>
</dbReference>
<sequence length="12" mass="1501">MYCNNKYSAPYF</sequence>
<proteinExistence type="predicted"/>
<reference evidence="1" key="1">
    <citation type="submission" date="2018-02" db="EMBL/GenBank/DDBJ databases">
        <title>Rhizophora mucronata_Transcriptome.</title>
        <authorList>
            <person name="Meera S.P."/>
            <person name="Sreeshan A."/>
            <person name="Augustine A."/>
        </authorList>
    </citation>
    <scope>NUCLEOTIDE SEQUENCE</scope>
    <source>
        <tissue evidence="1">Leaf</tissue>
    </source>
</reference>
<name>A0A2P2N006_RHIMU</name>
<evidence type="ECO:0000313" key="1">
    <source>
        <dbReference type="EMBL" id="MBX35796.1"/>
    </source>
</evidence>
<organism evidence="1">
    <name type="scientific">Rhizophora mucronata</name>
    <name type="common">Asiatic mangrove</name>
    <dbReference type="NCBI Taxonomy" id="61149"/>
    <lineage>
        <taxon>Eukaryota</taxon>
        <taxon>Viridiplantae</taxon>
        <taxon>Streptophyta</taxon>
        <taxon>Embryophyta</taxon>
        <taxon>Tracheophyta</taxon>
        <taxon>Spermatophyta</taxon>
        <taxon>Magnoliopsida</taxon>
        <taxon>eudicotyledons</taxon>
        <taxon>Gunneridae</taxon>
        <taxon>Pentapetalae</taxon>
        <taxon>rosids</taxon>
        <taxon>fabids</taxon>
        <taxon>Malpighiales</taxon>
        <taxon>Rhizophoraceae</taxon>
        <taxon>Rhizophora</taxon>
    </lineage>
</organism>
<accession>A0A2P2N006</accession>